<keyword evidence="4 9" id="KW-1003">Cell membrane</keyword>
<dbReference type="InterPro" id="IPR036794">
    <property type="entry name" value="ATP_F1_dsu/esu_C_sf"/>
</dbReference>
<proteinExistence type="inferred from homology"/>
<dbReference type="PANTHER" id="PTHR13822:SF10">
    <property type="entry name" value="ATP SYNTHASE EPSILON CHAIN, CHLOROPLASTIC"/>
    <property type="match status" value="1"/>
</dbReference>
<dbReference type="InterPro" id="IPR020547">
    <property type="entry name" value="ATP_synth_F1_esu_C"/>
</dbReference>
<evidence type="ECO:0000256" key="7">
    <source>
        <dbReference type="ARBA" id="ARBA00023196"/>
    </source>
</evidence>
<keyword evidence="9" id="KW-0375">Hydrogen ion transport</keyword>
<keyword evidence="8 9" id="KW-0066">ATP synthesis</keyword>
<gene>
    <name evidence="9" type="primary">atpC</name>
    <name evidence="13" type="ORF">OW729_09230</name>
</gene>
<keyword evidence="14" id="KW-1185">Reference proteome</keyword>
<dbReference type="InterPro" id="IPR020546">
    <property type="entry name" value="ATP_synth_F1_dsu/esu_N"/>
</dbReference>
<dbReference type="Pfam" id="PF02823">
    <property type="entry name" value="ATP-synt_DE_N"/>
    <property type="match status" value="1"/>
</dbReference>
<name>A0ABT4DAV2_9CLOT</name>
<dbReference type="PANTHER" id="PTHR13822">
    <property type="entry name" value="ATP SYNTHASE DELTA/EPSILON CHAIN"/>
    <property type="match status" value="1"/>
</dbReference>
<evidence type="ECO:0000259" key="12">
    <source>
        <dbReference type="Pfam" id="PF02823"/>
    </source>
</evidence>
<feature type="domain" description="ATP synthase epsilon subunit C-terminal" evidence="11">
    <location>
        <begin position="88"/>
        <end position="131"/>
    </location>
</feature>
<protein>
    <recommendedName>
        <fullName evidence="9">ATP synthase epsilon chain</fullName>
    </recommendedName>
    <alternativeName>
        <fullName evidence="9">ATP synthase F1 sector epsilon subunit</fullName>
    </alternativeName>
    <alternativeName>
        <fullName evidence="9">F-ATPase epsilon subunit</fullName>
    </alternativeName>
</protein>
<comment type="subcellular location">
    <subcellularLocation>
        <location evidence="1 9">Cell membrane</location>
        <topology evidence="1 9">Peripheral membrane protein</topology>
    </subcellularLocation>
</comment>
<dbReference type="InterPro" id="IPR001469">
    <property type="entry name" value="ATP_synth_F1_dsu/esu"/>
</dbReference>
<evidence type="ECO:0000313" key="13">
    <source>
        <dbReference type="EMBL" id="MCY6958788.1"/>
    </source>
</evidence>
<evidence type="ECO:0000256" key="3">
    <source>
        <dbReference type="ARBA" id="ARBA00022448"/>
    </source>
</evidence>
<dbReference type="EMBL" id="JAPQFJ010000008">
    <property type="protein sequence ID" value="MCY6958788.1"/>
    <property type="molecule type" value="Genomic_DNA"/>
</dbReference>
<evidence type="ECO:0000256" key="8">
    <source>
        <dbReference type="ARBA" id="ARBA00023310"/>
    </source>
</evidence>
<evidence type="ECO:0000256" key="2">
    <source>
        <dbReference type="ARBA" id="ARBA00005712"/>
    </source>
</evidence>
<evidence type="ECO:0000256" key="1">
    <source>
        <dbReference type="ARBA" id="ARBA00004202"/>
    </source>
</evidence>
<dbReference type="SUPFAM" id="SSF46604">
    <property type="entry name" value="Epsilon subunit of F1F0-ATP synthase C-terminal domain"/>
    <property type="match status" value="1"/>
</dbReference>
<dbReference type="Gene3D" id="2.60.15.10">
    <property type="entry name" value="F0F1 ATP synthase delta/epsilon subunit, N-terminal"/>
    <property type="match status" value="1"/>
</dbReference>
<comment type="subunit">
    <text evidence="9 10">F-type ATPases have 2 components, CF(1) - the catalytic core - and CF(0) - the membrane proton channel. CF(1) has five subunits: alpha(3), beta(3), gamma(1), delta(1), epsilon(1). CF(0) has three main subunits: a, b and c.</text>
</comment>
<keyword evidence="7 9" id="KW-0139">CF(1)</keyword>
<organism evidence="13 14">
    <name type="scientific">Clostridium brassicae</name>
    <dbReference type="NCBI Taxonomy" id="2999072"/>
    <lineage>
        <taxon>Bacteria</taxon>
        <taxon>Bacillati</taxon>
        <taxon>Bacillota</taxon>
        <taxon>Clostridia</taxon>
        <taxon>Eubacteriales</taxon>
        <taxon>Clostridiaceae</taxon>
        <taxon>Clostridium</taxon>
    </lineage>
</organism>
<accession>A0ABT4DAV2</accession>
<feature type="domain" description="ATP synthase F1 complex delta/epsilon subunit N-terminal" evidence="12">
    <location>
        <begin position="5"/>
        <end position="82"/>
    </location>
</feature>
<comment type="similarity">
    <text evidence="2 9 10">Belongs to the ATPase epsilon chain family.</text>
</comment>
<dbReference type="InterPro" id="IPR036771">
    <property type="entry name" value="ATPsynth_dsu/esu_N"/>
</dbReference>
<reference evidence="13" key="1">
    <citation type="submission" date="2022-12" db="EMBL/GenBank/DDBJ databases">
        <title>Clostridium sp. nov., isolated from industrial wastewater.</title>
        <authorList>
            <person name="Jiayan W."/>
        </authorList>
    </citation>
    <scope>NUCLEOTIDE SEQUENCE</scope>
    <source>
        <strain evidence="13">ZC22-4</strain>
    </source>
</reference>
<keyword evidence="3 9" id="KW-0813">Transport</keyword>
<keyword evidence="5 9" id="KW-0406">Ion transport</keyword>
<dbReference type="Pfam" id="PF00401">
    <property type="entry name" value="ATP-synt_DE"/>
    <property type="match status" value="1"/>
</dbReference>
<evidence type="ECO:0000256" key="4">
    <source>
        <dbReference type="ARBA" id="ARBA00022475"/>
    </source>
</evidence>
<sequence>MAEIIKLSIITPSKEFYKGEVMELNTESLEGKIGILPKHLPLVAILKPTISEIIDEKGERKKFFSSSGILKVLENEIIMLLDACEWPEDIDADRAEKSKARAEKRLSEKSDIDIDRAKLSLLRSLMRIKIKEI</sequence>
<dbReference type="Gene3D" id="1.20.5.440">
    <property type="entry name" value="ATP synthase delta/epsilon subunit, C-terminal domain"/>
    <property type="match status" value="1"/>
</dbReference>
<evidence type="ECO:0000259" key="11">
    <source>
        <dbReference type="Pfam" id="PF00401"/>
    </source>
</evidence>
<evidence type="ECO:0000256" key="6">
    <source>
        <dbReference type="ARBA" id="ARBA00023136"/>
    </source>
</evidence>
<evidence type="ECO:0000313" key="14">
    <source>
        <dbReference type="Proteomes" id="UP001144612"/>
    </source>
</evidence>
<dbReference type="SUPFAM" id="SSF51344">
    <property type="entry name" value="Epsilon subunit of F1F0-ATP synthase N-terminal domain"/>
    <property type="match status" value="1"/>
</dbReference>
<evidence type="ECO:0000256" key="5">
    <source>
        <dbReference type="ARBA" id="ARBA00023065"/>
    </source>
</evidence>
<dbReference type="NCBIfam" id="TIGR01216">
    <property type="entry name" value="ATP_synt_epsi"/>
    <property type="match status" value="1"/>
</dbReference>
<dbReference type="RefSeq" id="WP_268061204.1">
    <property type="nucleotide sequence ID" value="NZ_JAPQFJ010000008.1"/>
</dbReference>
<dbReference type="HAMAP" id="MF_00530">
    <property type="entry name" value="ATP_synth_epsil_bac"/>
    <property type="match status" value="1"/>
</dbReference>
<dbReference type="CDD" id="cd12152">
    <property type="entry name" value="F1-ATPase_delta"/>
    <property type="match status" value="1"/>
</dbReference>
<evidence type="ECO:0000256" key="9">
    <source>
        <dbReference type="HAMAP-Rule" id="MF_00530"/>
    </source>
</evidence>
<comment type="caution">
    <text evidence="13">The sequence shown here is derived from an EMBL/GenBank/DDBJ whole genome shotgun (WGS) entry which is preliminary data.</text>
</comment>
<dbReference type="NCBIfam" id="NF009984">
    <property type="entry name" value="PRK13450.1"/>
    <property type="match status" value="1"/>
</dbReference>
<keyword evidence="6 9" id="KW-0472">Membrane</keyword>
<evidence type="ECO:0000256" key="10">
    <source>
        <dbReference type="RuleBase" id="RU003656"/>
    </source>
</evidence>
<comment type="function">
    <text evidence="9">Produces ATP from ADP in the presence of a proton gradient across the membrane.</text>
</comment>
<dbReference type="Proteomes" id="UP001144612">
    <property type="component" value="Unassembled WGS sequence"/>
</dbReference>